<feature type="domain" description="Secretion system C-terminal sorting" evidence="3">
    <location>
        <begin position="1154"/>
        <end position="1217"/>
    </location>
</feature>
<feature type="chain" id="PRO_5007841909" description="Secretion system C-terminal sorting domain-containing protein" evidence="2">
    <location>
        <begin position="27"/>
        <end position="1228"/>
    </location>
</feature>
<dbReference type="Gene3D" id="2.130.10.10">
    <property type="entry name" value="YVTN repeat-like/Quinoprotein amine dehydrogenase"/>
    <property type="match status" value="4"/>
</dbReference>
<dbReference type="SUPFAM" id="SSF50939">
    <property type="entry name" value="Sialidases"/>
    <property type="match status" value="1"/>
</dbReference>
<accession>A0A163BG30</accession>
<dbReference type="SUPFAM" id="SSF110296">
    <property type="entry name" value="Oligoxyloglucan reducing end-specific cellobiohydrolase"/>
    <property type="match status" value="1"/>
</dbReference>
<proteinExistence type="predicted"/>
<dbReference type="Pfam" id="PF18962">
    <property type="entry name" value="Por_Secre_tail"/>
    <property type="match status" value="1"/>
</dbReference>
<comment type="caution">
    <text evidence="4">The sequence shown here is derived from an EMBL/GenBank/DDBJ whole genome shotgun (WGS) entry which is preliminary data.</text>
</comment>
<reference evidence="4 5" key="1">
    <citation type="submission" date="2016-01" db="EMBL/GenBank/DDBJ databases">
        <title>The draft genome sequence of Aquimarina sp. RZW4-3-2.</title>
        <authorList>
            <person name="Wang Y."/>
        </authorList>
    </citation>
    <scope>NUCLEOTIDE SEQUENCE [LARGE SCALE GENOMIC DNA]</scope>
    <source>
        <strain evidence="4 5">RZW4-3-2</strain>
    </source>
</reference>
<dbReference type="PANTHER" id="PTHR43739">
    <property type="entry name" value="XYLOGLUCANASE (EUROFUNG)"/>
    <property type="match status" value="1"/>
</dbReference>
<protein>
    <recommendedName>
        <fullName evidence="3">Secretion system C-terminal sorting domain-containing protein</fullName>
    </recommendedName>
</protein>
<sequence length="1228" mass="132183">MKTSLCYLKRSVWGVAMLGAITFTNAQQSGQINGKQVYRDINQLYNGHTKTSKSKTWFKVGDNAIDRANHDFERLKDPSTGKIPEGIVKFERDFSSKIAISDDSKKSLATAAKSSKAGRFEFWKNRGPWNVGGRTRALAIDRRNENVILAGGVSGGLWRSENGGESWRKVTRSFQNPSITAIIQDPRPGRSFTWYYASGERQGNSAGAGGAFYQGSGIYKSQDGGRTWEQLRGSDDNDPRAFGPLDLINSIAIDPTTGDLYVGTITGVQRSQDGGNTFTEVLSGGFDTLAEVTISSTGQIYATMDSGSAPNNGYFTSADGDTWTEITPDFLPEAYGRSVMGIDPSNEDVVYFFTANQTDGIAADAFLHRYNASAEEEERWTDLTANLPGDIGSRGGTFNIQGGYDMVVKVSPSDSNLVFVAGTNLYRSTTGFTTPAGAGDWIAGYSSATPNAFNLYTDNHPDQHALVFYPSNPNRVLTGHDGGVSVTEDITAANEGEPVTWTSLSNGYLTTQPYHVSFDPEANSDDLLAGFQDNSTWYTNSTDPRADWVDLFGGDGAYSAIADGGRTRYVSSQRGNIVRFNYNEAGEEEAFTSITPAGAAGFAFIAPFVLDPNNDNIMYLPAGNRIWRNNDLDGVPLFNNSNATVNWVNVTTSAVPAGTVTSLDVSKFPVANRLYYGTSAGTVFRMDNANVDGQEAIDLTTGKGLPEGAFVNDINVDPSNSDRVIITFSNYRVQSLFITEDGGETWTNISGNLEENADGSGNGPSVRSTAFLGGSQGFFGARLQRVFAATSTGLYTTNRLNGTNTVWRKENVVIGTAVTDEVVTRKDGFIAVAAHGSGLFSARFPIFNELPEASLSVAYLLDDITIDIENPGTPDATIPEEREIDVTDLFVQSNGNAIDIAFENSNPDVVTATLEGNTIKLVFQAGLDAGDEATISLVATSGEEQVSEGFTIRISERPVYQQNGAQTSAIISQNNALGVPGAIVQVADDFVVPEGTTWSIERILGFGTASGGPRLDNATVVIYTNENGIPGEEIFNSGELTPISQPDDTNINLLLPEAVSLENGTYWISIYANIATGRWNWAAQASGINVESHLRDAQDVFGAGATDWVSLSLFGIDVDQIFDIYGKISNGNQDGGSEVAPLIGLDAEKAISVSPNPSTDRFNFNLSNLKAQEKVSIAVYNITGNLVFQRSNLNSQFEWDASAMTRGFYFVRISGDAGVKGMFKLLKN</sequence>
<dbReference type="InterPro" id="IPR052025">
    <property type="entry name" value="Xyloglucanase_GH74"/>
</dbReference>
<feature type="signal peptide" evidence="2">
    <location>
        <begin position="1"/>
        <end position="26"/>
    </location>
</feature>
<keyword evidence="5" id="KW-1185">Reference proteome</keyword>
<dbReference type="AlphaFoldDB" id="A0A163BG30"/>
<dbReference type="PANTHER" id="PTHR43739:SF5">
    <property type="entry name" value="EXO-ALPHA-SIALIDASE"/>
    <property type="match status" value="1"/>
</dbReference>
<dbReference type="NCBIfam" id="TIGR04183">
    <property type="entry name" value="Por_Secre_tail"/>
    <property type="match status" value="1"/>
</dbReference>
<name>A0A163BG30_9FLAO</name>
<evidence type="ECO:0000313" key="5">
    <source>
        <dbReference type="Proteomes" id="UP000076715"/>
    </source>
</evidence>
<organism evidence="4 5">
    <name type="scientific">Aquimarina aggregata</name>
    <dbReference type="NCBI Taxonomy" id="1642818"/>
    <lineage>
        <taxon>Bacteria</taxon>
        <taxon>Pseudomonadati</taxon>
        <taxon>Bacteroidota</taxon>
        <taxon>Flavobacteriia</taxon>
        <taxon>Flavobacteriales</taxon>
        <taxon>Flavobacteriaceae</taxon>
        <taxon>Aquimarina</taxon>
    </lineage>
</organism>
<evidence type="ECO:0000256" key="1">
    <source>
        <dbReference type="ARBA" id="ARBA00022729"/>
    </source>
</evidence>
<dbReference type="STRING" id="1642818.AWE51_21905"/>
<evidence type="ECO:0000259" key="3">
    <source>
        <dbReference type="Pfam" id="PF18962"/>
    </source>
</evidence>
<dbReference type="OrthoDB" id="9757947at2"/>
<gene>
    <name evidence="4" type="ORF">AWE51_21905</name>
</gene>
<dbReference type="GO" id="GO:0010411">
    <property type="term" value="P:xyloglucan metabolic process"/>
    <property type="evidence" value="ECO:0007669"/>
    <property type="project" value="TreeGrafter"/>
</dbReference>
<evidence type="ECO:0000256" key="2">
    <source>
        <dbReference type="SAM" id="SignalP"/>
    </source>
</evidence>
<dbReference type="InterPro" id="IPR036278">
    <property type="entry name" value="Sialidase_sf"/>
</dbReference>
<dbReference type="RefSeq" id="WP_066312153.1">
    <property type="nucleotide sequence ID" value="NZ_LQRT01000005.1"/>
</dbReference>
<keyword evidence="1 2" id="KW-0732">Signal</keyword>
<evidence type="ECO:0000313" key="4">
    <source>
        <dbReference type="EMBL" id="KZS41360.1"/>
    </source>
</evidence>
<dbReference type="EMBL" id="LQRT01000005">
    <property type="protein sequence ID" value="KZS41360.1"/>
    <property type="molecule type" value="Genomic_DNA"/>
</dbReference>
<dbReference type="Proteomes" id="UP000076715">
    <property type="component" value="Unassembled WGS sequence"/>
</dbReference>
<dbReference type="InterPro" id="IPR026444">
    <property type="entry name" value="Secre_tail"/>
</dbReference>
<dbReference type="InterPro" id="IPR015943">
    <property type="entry name" value="WD40/YVTN_repeat-like_dom_sf"/>
</dbReference>